<feature type="compositionally biased region" description="Basic and acidic residues" evidence="2">
    <location>
        <begin position="635"/>
        <end position="653"/>
    </location>
</feature>
<evidence type="ECO:0000313" key="3">
    <source>
        <dbReference type="EMBL" id="CAI2387467.1"/>
    </source>
</evidence>
<gene>
    <name evidence="3" type="ORF">ECRASSUSDP1_LOCUS29100</name>
</gene>
<feature type="coiled-coil region" evidence="1">
    <location>
        <begin position="350"/>
        <end position="486"/>
    </location>
</feature>
<feature type="compositionally biased region" description="Basic and acidic residues" evidence="2">
    <location>
        <begin position="609"/>
        <end position="620"/>
    </location>
</feature>
<name>A0AAD1YCZ6_EUPCR</name>
<feature type="compositionally biased region" description="Basic residues" evidence="2">
    <location>
        <begin position="670"/>
        <end position="690"/>
    </location>
</feature>
<organism evidence="3 4">
    <name type="scientific">Euplotes crassus</name>
    <dbReference type="NCBI Taxonomy" id="5936"/>
    <lineage>
        <taxon>Eukaryota</taxon>
        <taxon>Sar</taxon>
        <taxon>Alveolata</taxon>
        <taxon>Ciliophora</taxon>
        <taxon>Intramacronucleata</taxon>
        <taxon>Spirotrichea</taxon>
        <taxon>Hypotrichia</taxon>
        <taxon>Euplotida</taxon>
        <taxon>Euplotidae</taxon>
        <taxon>Moneuplotes</taxon>
    </lineage>
</organism>
<protein>
    <submittedName>
        <fullName evidence="3">Uncharacterized protein</fullName>
    </submittedName>
</protein>
<sequence length="737" mass="85158">MRRKGKWTDSIGDAVSGAKRHLSRPGDRSSDEDGTMQTRNDDFYDPSYSSHRGGSRKKRSRSPYYNSDMNEDHIRDVEHQREIDDLKYGVAKNYRSIEKKVDKVLDINDEELIRLNNRVDYLASKVNKAGHQDVEALRDYMEHKFKDSEKKSLKAFEELEKQNAHLQKKIFTLEKVVNGVMNEKGGAPTKELTDEINTLYTKKREQAAKLDQALARIANLEKDLFDRQDSLGKNKISDRELVALRGEMNSKIKDIQLRQEKDLNLTDKRLHKRIDDIQGAIEQLDQGIDAIEQRRLNGENNLLKKSVQLLKEGSMDDVLYDMKRRIKDIETHIHKPVAPERINIEKEEIIKELVQGMAQFERDITDMKKQLGEHDQDIQDEAKLLNVLDQEKIKDKAKLENLRVQILELDRNYEALKRDKAQTNQDIDDLRLACESEFNHVKKAEITDFKNLNSKINELTNLQDIVEHLSNQVEYQQREIDGVRKENSHGPVKIKNRVGTDALSSSMSPATMLFSDLKNKRHPESDETLAKYTDTPLTTKFREKLLSRSRIENPNLRDNNNSDSDDHKPRETDFLKTILNKTQDSDRESDPRRSTFLADPFKMKHNKADHRPSRDKSHDRTQKRRRDSLSSKYSYDQKKQVSKQNEKLNKGDKSGLNPSTNKGMQPNKPNKGKPKTSKSLKKSRSKSKISHKSEESYSEEGSEGSDLPRGPINPPSSVGDKVSNLNKMNNTVKKKNK</sequence>
<feature type="compositionally biased region" description="Basic and acidic residues" evidence="2">
    <location>
        <begin position="564"/>
        <end position="574"/>
    </location>
</feature>
<keyword evidence="1" id="KW-0175">Coiled coil</keyword>
<feature type="compositionally biased region" description="Basic and acidic residues" evidence="2">
    <location>
        <begin position="583"/>
        <end position="593"/>
    </location>
</feature>
<dbReference type="EMBL" id="CAMPGE010029974">
    <property type="protein sequence ID" value="CAI2387467.1"/>
    <property type="molecule type" value="Genomic_DNA"/>
</dbReference>
<dbReference type="Proteomes" id="UP001295684">
    <property type="component" value="Unassembled WGS sequence"/>
</dbReference>
<feature type="region of interest" description="Disordered" evidence="2">
    <location>
        <begin position="1"/>
        <end position="72"/>
    </location>
</feature>
<dbReference type="AlphaFoldDB" id="A0AAD1YCZ6"/>
<proteinExistence type="predicted"/>
<evidence type="ECO:0000313" key="4">
    <source>
        <dbReference type="Proteomes" id="UP001295684"/>
    </source>
</evidence>
<evidence type="ECO:0000256" key="2">
    <source>
        <dbReference type="SAM" id="MobiDB-lite"/>
    </source>
</evidence>
<evidence type="ECO:0000256" key="1">
    <source>
        <dbReference type="SAM" id="Coils"/>
    </source>
</evidence>
<reference evidence="3" key="1">
    <citation type="submission" date="2023-07" db="EMBL/GenBank/DDBJ databases">
        <authorList>
            <consortium name="AG Swart"/>
            <person name="Singh M."/>
            <person name="Singh A."/>
            <person name="Seah K."/>
            <person name="Emmerich C."/>
        </authorList>
    </citation>
    <scope>NUCLEOTIDE SEQUENCE</scope>
    <source>
        <strain evidence="3">DP1</strain>
    </source>
</reference>
<keyword evidence="4" id="KW-1185">Reference proteome</keyword>
<comment type="caution">
    <text evidence="3">The sequence shown here is derived from an EMBL/GenBank/DDBJ whole genome shotgun (WGS) entry which is preliminary data.</text>
</comment>
<accession>A0AAD1YCZ6</accession>
<feature type="coiled-coil region" evidence="1">
    <location>
        <begin position="149"/>
        <end position="176"/>
    </location>
</feature>
<feature type="compositionally biased region" description="Polar residues" evidence="2">
    <location>
        <begin position="656"/>
        <end position="668"/>
    </location>
</feature>
<feature type="region of interest" description="Disordered" evidence="2">
    <location>
        <begin position="544"/>
        <end position="737"/>
    </location>
</feature>